<evidence type="ECO:0000313" key="3">
    <source>
        <dbReference type="Proteomes" id="UP001206788"/>
    </source>
</evidence>
<dbReference type="SUPFAM" id="SSF56266">
    <property type="entry name" value="DmpA/ArgJ-like"/>
    <property type="match status" value="1"/>
</dbReference>
<dbReference type="CDD" id="cd02253">
    <property type="entry name" value="DmpA"/>
    <property type="match status" value="1"/>
</dbReference>
<dbReference type="RefSeq" id="WP_259414883.1">
    <property type="nucleotide sequence ID" value="NZ_JANWGH010000002.1"/>
</dbReference>
<name>A0ABT2G8B7_9BACT</name>
<dbReference type="InterPro" id="IPR016117">
    <property type="entry name" value="ArgJ-like_dom_sf"/>
</dbReference>
<protein>
    <submittedName>
        <fullName evidence="2">P1 family peptidase</fullName>
    </submittedName>
</protein>
<reference evidence="2 3" key="1">
    <citation type="submission" date="2022-08" db="EMBL/GenBank/DDBJ databases">
        <title>Algoriphagus sp. CAU 1643 isolated from mud.</title>
        <authorList>
            <person name="Kim W."/>
        </authorList>
    </citation>
    <scope>NUCLEOTIDE SEQUENCE [LARGE SCALE GENOMIC DNA]</scope>
    <source>
        <strain evidence="2 3">CAU 1643</strain>
    </source>
</reference>
<dbReference type="InterPro" id="IPR005321">
    <property type="entry name" value="Peptidase_S58_DmpA"/>
</dbReference>
<dbReference type="EMBL" id="JANWGH010000002">
    <property type="protein sequence ID" value="MCS5490988.1"/>
    <property type="molecule type" value="Genomic_DNA"/>
</dbReference>
<evidence type="ECO:0000256" key="1">
    <source>
        <dbReference type="ARBA" id="ARBA00007068"/>
    </source>
</evidence>
<dbReference type="PANTHER" id="PTHR36512">
    <property type="entry name" value="D-AMINOPEPTIDASE"/>
    <property type="match status" value="1"/>
</dbReference>
<organism evidence="2 3">
    <name type="scientific">Algoriphagus limi</name>
    <dbReference type="NCBI Taxonomy" id="2975273"/>
    <lineage>
        <taxon>Bacteria</taxon>
        <taxon>Pseudomonadati</taxon>
        <taxon>Bacteroidota</taxon>
        <taxon>Cytophagia</taxon>
        <taxon>Cytophagales</taxon>
        <taxon>Cyclobacteriaceae</taxon>
        <taxon>Algoriphagus</taxon>
    </lineage>
</organism>
<dbReference type="Pfam" id="PF03576">
    <property type="entry name" value="Peptidase_S58"/>
    <property type="match status" value="1"/>
</dbReference>
<sequence length="374" mass="39353">MKNLLSFCFLFLVLVSLQTVKGQERPRELGVPFGVLAPGKLNAITDVAGVKVGHFTKIEGDSIRTGVTAILAHGGNIFQEKVPAAIYVGNGFGKLAGITQVQELGLLESPIILTNTLSVAAGIEGAVRYTLNQPGNESVQSVNALVGETNDGFLNDIRGMHISPEDVIATIQAAQDGPVQEGNVGAGTGTICFGWKGGIGTASRKLPESLGGYTVGVLVQSNFGGNLQIGGVPVGENLEKYPFRNAIEKADGSCMIVVATDAPVLSRNLERMAKRAMMGLAKTGGIASNGSGDYVISFSTAESLRSAYSAKSGELEHAEILRNDDMSALFMAVIEATEEAIINSLFAAETMEGKQGRTVEALPKKQVLEWINKQ</sequence>
<keyword evidence="3" id="KW-1185">Reference proteome</keyword>
<dbReference type="Proteomes" id="UP001206788">
    <property type="component" value="Unassembled WGS sequence"/>
</dbReference>
<comment type="caution">
    <text evidence="2">The sequence shown here is derived from an EMBL/GenBank/DDBJ whole genome shotgun (WGS) entry which is preliminary data.</text>
</comment>
<comment type="similarity">
    <text evidence="1">Belongs to the peptidase S58 family.</text>
</comment>
<accession>A0ABT2G8B7</accession>
<proteinExistence type="inferred from homology"/>
<dbReference type="Gene3D" id="3.60.70.12">
    <property type="entry name" value="L-amino peptidase D-ALA esterase/amidase"/>
    <property type="match status" value="1"/>
</dbReference>
<dbReference type="PANTHER" id="PTHR36512:SF3">
    <property type="entry name" value="BLR5678 PROTEIN"/>
    <property type="match status" value="1"/>
</dbReference>
<gene>
    <name evidence="2" type="ORF">NY014_11135</name>
</gene>
<evidence type="ECO:0000313" key="2">
    <source>
        <dbReference type="EMBL" id="MCS5490988.1"/>
    </source>
</evidence>